<evidence type="ECO:0000313" key="1">
    <source>
        <dbReference type="Ensembl" id="ENSMFAP00000049016.1"/>
    </source>
</evidence>
<evidence type="ECO:0000313" key="2">
    <source>
        <dbReference type="Proteomes" id="UP000233100"/>
    </source>
</evidence>
<reference evidence="1 2" key="1">
    <citation type="submission" date="2013-03" db="EMBL/GenBank/DDBJ databases">
        <authorList>
            <person name="Warren W."/>
            <person name="Wilson R.K."/>
        </authorList>
    </citation>
    <scope>NUCLEOTIDE SEQUENCE</scope>
</reference>
<organism evidence="1 2">
    <name type="scientific">Macaca fascicularis</name>
    <name type="common">Crab-eating macaque</name>
    <name type="synonym">Cynomolgus monkey</name>
    <dbReference type="NCBI Taxonomy" id="9541"/>
    <lineage>
        <taxon>Eukaryota</taxon>
        <taxon>Metazoa</taxon>
        <taxon>Chordata</taxon>
        <taxon>Craniata</taxon>
        <taxon>Vertebrata</taxon>
        <taxon>Euteleostomi</taxon>
        <taxon>Mammalia</taxon>
        <taxon>Eutheria</taxon>
        <taxon>Euarchontoglires</taxon>
        <taxon>Primates</taxon>
        <taxon>Haplorrhini</taxon>
        <taxon>Catarrhini</taxon>
        <taxon>Cercopithecidae</taxon>
        <taxon>Cercopithecinae</taxon>
        <taxon>Macaca</taxon>
    </lineage>
</organism>
<dbReference type="PANTHER" id="PTHR12138">
    <property type="entry name" value="PRIMATE-EXPANDED PROTEIN FAMILY"/>
    <property type="match status" value="1"/>
</dbReference>
<dbReference type="PANTHER" id="PTHR12138:SF162">
    <property type="entry name" value="CHROMOSOME UNDETERMINED SCAFFOLD_275, WHOLE GENOME SHOTGUN SEQUENCE"/>
    <property type="match status" value="1"/>
</dbReference>
<dbReference type="GeneTree" id="ENSGT00940000166143"/>
<dbReference type="AlphaFoldDB" id="A0A7N9CJY2"/>
<reference evidence="1" key="3">
    <citation type="submission" date="2025-09" db="UniProtKB">
        <authorList>
            <consortium name="Ensembl"/>
        </authorList>
    </citation>
    <scope>IDENTIFICATION</scope>
</reference>
<protein>
    <submittedName>
        <fullName evidence="1">Uncharacterized protein</fullName>
    </submittedName>
</protein>
<name>A0A7N9CJY2_MACFA</name>
<proteinExistence type="predicted"/>
<dbReference type="PRINTS" id="PR02045">
    <property type="entry name" value="F138DOMAIN"/>
</dbReference>
<accession>A0A7N9CJY2</accession>
<keyword evidence="2" id="KW-1185">Reference proteome</keyword>
<sequence>MKLVGRWEGEAIFFLCMTFISRFVGNHGPCNSRVLGRGQQGWLWVSKGPSGSGGCFNSTNRWTLGCLPNGKGSDCRGSGSISNTTDTFVVSSCTLGKNYSLLFVPPAQWGFQKLPTIIGFLIASLSPRVTEKSCEHHKNGLNIEDLECQPLCPANFFLSFLFLFSLFFFFKRQSLTVTQGGVQWYDLGSLHLDFLGSSNPPISASQVTGITGKQVPLHLANFLYFFFVEMRFCNIVQDGLQLLGSSNLPTSASQSIGITDVSHCT</sequence>
<dbReference type="Ensembl" id="ENSMFAT00000072210.1">
    <property type="protein sequence ID" value="ENSMFAP00000049016.1"/>
    <property type="gene ID" value="ENSMFAG00000064261.1"/>
</dbReference>
<dbReference type="Proteomes" id="UP000233100">
    <property type="component" value="Chromosome 2"/>
</dbReference>
<reference evidence="1" key="2">
    <citation type="submission" date="2025-08" db="UniProtKB">
        <authorList>
            <consortium name="Ensembl"/>
        </authorList>
    </citation>
    <scope>IDENTIFICATION</scope>
</reference>